<organism evidence="1 2">
    <name type="scientific">Tetranychus urticae</name>
    <name type="common">Two-spotted spider mite</name>
    <dbReference type="NCBI Taxonomy" id="32264"/>
    <lineage>
        <taxon>Eukaryota</taxon>
        <taxon>Metazoa</taxon>
        <taxon>Ecdysozoa</taxon>
        <taxon>Arthropoda</taxon>
        <taxon>Chelicerata</taxon>
        <taxon>Arachnida</taxon>
        <taxon>Acari</taxon>
        <taxon>Acariformes</taxon>
        <taxon>Trombidiformes</taxon>
        <taxon>Prostigmata</taxon>
        <taxon>Eleutherengona</taxon>
        <taxon>Raphignathae</taxon>
        <taxon>Tetranychoidea</taxon>
        <taxon>Tetranychidae</taxon>
        <taxon>Tetranychus</taxon>
    </lineage>
</organism>
<sequence>MFQARVDLERWKSLVLKKHRNVEYLADDWASVCPVGSTILYEAYRTERFELLKWALSLKFSPILRTGVIDFSQVEQFRTGIDILSQRLENVTCHNPSLEMLAISNFFSRDQSQLLKQFYITGCNISDFALLPRVILIDIRCWLNVTENTTGTVDFIIVQLQRRLRTTYEWPHSMWYGDDLRIGGGFESKIQVVKLAE</sequence>
<keyword evidence="2" id="KW-1185">Reference proteome</keyword>
<reference evidence="1" key="2">
    <citation type="submission" date="2015-06" db="UniProtKB">
        <authorList>
            <consortium name="EnsemblMetazoa"/>
        </authorList>
    </citation>
    <scope>IDENTIFICATION</scope>
</reference>
<evidence type="ECO:0000313" key="1">
    <source>
        <dbReference type="EnsemblMetazoa" id="tetur01g01690.1"/>
    </source>
</evidence>
<dbReference type="Proteomes" id="UP000015104">
    <property type="component" value="Unassembled WGS sequence"/>
</dbReference>
<dbReference type="EnsemblMetazoa" id="tetur01g01690.1">
    <property type="protein sequence ID" value="tetur01g01690.1"/>
    <property type="gene ID" value="tetur01g01690"/>
</dbReference>
<evidence type="ECO:0000313" key="2">
    <source>
        <dbReference type="Proteomes" id="UP000015104"/>
    </source>
</evidence>
<name>T1JQ26_TETUR</name>
<dbReference type="EMBL" id="CAEY01000437">
    <property type="status" value="NOT_ANNOTATED_CDS"/>
    <property type="molecule type" value="Genomic_DNA"/>
</dbReference>
<dbReference type="AlphaFoldDB" id="T1JQ26"/>
<accession>T1JQ26</accession>
<protein>
    <submittedName>
        <fullName evidence="1">Uncharacterized protein</fullName>
    </submittedName>
</protein>
<dbReference type="HOGENOM" id="CLU_1385790_0_0_1"/>
<proteinExistence type="predicted"/>
<reference evidence="2" key="1">
    <citation type="submission" date="2011-08" db="EMBL/GenBank/DDBJ databases">
        <authorList>
            <person name="Rombauts S."/>
        </authorList>
    </citation>
    <scope>NUCLEOTIDE SEQUENCE</scope>
    <source>
        <strain evidence="2">London</strain>
    </source>
</reference>